<keyword evidence="2" id="KW-1185">Reference proteome</keyword>
<accession>A0A0P9F849</accession>
<proteinExistence type="predicted"/>
<dbReference type="AlphaFoldDB" id="A0A0P9F849"/>
<evidence type="ECO:0000313" key="1">
    <source>
        <dbReference type="EMBL" id="KPV52750.1"/>
    </source>
</evidence>
<protein>
    <submittedName>
        <fullName evidence="1">Uncharacterized protein</fullName>
    </submittedName>
</protein>
<organism evidence="1 2">
    <name type="scientific">Kouleothrix aurantiaca</name>
    <dbReference type="NCBI Taxonomy" id="186479"/>
    <lineage>
        <taxon>Bacteria</taxon>
        <taxon>Bacillati</taxon>
        <taxon>Chloroflexota</taxon>
        <taxon>Chloroflexia</taxon>
        <taxon>Chloroflexales</taxon>
        <taxon>Roseiflexineae</taxon>
        <taxon>Roseiflexaceae</taxon>
        <taxon>Kouleothrix</taxon>
    </lineage>
</organism>
<evidence type="ECO:0000313" key="2">
    <source>
        <dbReference type="Proteomes" id="UP000050509"/>
    </source>
</evidence>
<gene>
    <name evidence="1" type="ORF">SE17_13630</name>
</gene>
<comment type="caution">
    <text evidence="1">The sequence shown here is derived from an EMBL/GenBank/DDBJ whole genome shotgun (WGS) entry which is preliminary data.</text>
</comment>
<sequence>MLAFVPCYRLPPNKGFQLTALCARKIGAFLKSEIGTIAFPIYECAAAEAQAVGQAHIILSLASTSAFS</sequence>
<dbReference type="EMBL" id="LJCR01000444">
    <property type="protein sequence ID" value="KPV52750.1"/>
    <property type="molecule type" value="Genomic_DNA"/>
</dbReference>
<name>A0A0P9F849_9CHLR</name>
<dbReference type="Proteomes" id="UP000050509">
    <property type="component" value="Unassembled WGS sequence"/>
</dbReference>
<reference evidence="1 2" key="1">
    <citation type="submission" date="2015-09" db="EMBL/GenBank/DDBJ databases">
        <title>Draft genome sequence of Kouleothrix aurantiaca JCM 19913.</title>
        <authorList>
            <person name="Hemp J."/>
        </authorList>
    </citation>
    <scope>NUCLEOTIDE SEQUENCE [LARGE SCALE GENOMIC DNA]</scope>
    <source>
        <strain evidence="1 2">COM-B</strain>
    </source>
</reference>